<organism evidence="2 3">
    <name type="scientific">Popillia japonica</name>
    <name type="common">Japanese beetle</name>
    <dbReference type="NCBI Taxonomy" id="7064"/>
    <lineage>
        <taxon>Eukaryota</taxon>
        <taxon>Metazoa</taxon>
        <taxon>Ecdysozoa</taxon>
        <taxon>Arthropoda</taxon>
        <taxon>Hexapoda</taxon>
        <taxon>Insecta</taxon>
        <taxon>Pterygota</taxon>
        <taxon>Neoptera</taxon>
        <taxon>Endopterygota</taxon>
        <taxon>Coleoptera</taxon>
        <taxon>Polyphaga</taxon>
        <taxon>Scarabaeiformia</taxon>
        <taxon>Scarabaeidae</taxon>
        <taxon>Rutelinae</taxon>
        <taxon>Popillia</taxon>
    </lineage>
</organism>
<feature type="compositionally biased region" description="Basic residues" evidence="1">
    <location>
        <begin position="23"/>
        <end position="36"/>
    </location>
</feature>
<reference evidence="2 3" key="1">
    <citation type="journal article" date="2024" name="BMC Genomics">
        <title>De novo assembly and annotation of Popillia japonica's genome with initial clues to its potential as an invasive pest.</title>
        <authorList>
            <person name="Cucini C."/>
            <person name="Boschi S."/>
            <person name="Funari R."/>
            <person name="Cardaioli E."/>
            <person name="Iannotti N."/>
            <person name="Marturano G."/>
            <person name="Paoli F."/>
            <person name="Bruttini M."/>
            <person name="Carapelli A."/>
            <person name="Frati F."/>
            <person name="Nardi F."/>
        </authorList>
    </citation>
    <scope>NUCLEOTIDE SEQUENCE [LARGE SCALE GENOMIC DNA]</scope>
    <source>
        <strain evidence="2">DMR45628</strain>
    </source>
</reference>
<gene>
    <name evidence="2" type="ORF">QE152_g10917</name>
</gene>
<dbReference type="Proteomes" id="UP001458880">
    <property type="component" value="Unassembled WGS sequence"/>
</dbReference>
<evidence type="ECO:0000313" key="3">
    <source>
        <dbReference type="Proteomes" id="UP001458880"/>
    </source>
</evidence>
<proteinExistence type="predicted"/>
<evidence type="ECO:0000313" key="2">
    <source>
        <dbReference type="EMBL" id="KAK9737236.1"/>
    </source>
</evidence>
<comment type="caution">
    <text evidence="2">The sequence shown here is derived from an EMBL/GenBank/DDBJ whole genome shotgun (WGS) entry which is preliminary data.</text>
</comment>
<feature type="region of interest" description="Disordered" evidence="1">
    <location>
        <begin position="191"/>
        <end position="210"/>
    </location>
</feature>
<feature type="compositionally biased region" description="Basic and acidic residues" evidence="1">
    <location>
        <begin position="77"/>
        <end position="101"/>
    </location>
</feature>
<dbReference type="AlphaFoldDB" id="A0AAW1LP37"/>
<feature type="compositionally biased region" description="Polar residues" evidence="1">
    <location>
        <begin position="51"/>
        <end position="70"/>
    </location>
</feature>
<sequence>MTDLLLCIFRLIPNKSYEAKNPATRRSRRTSKRRRKSTSESENSEDDQEAKNTTEQVPPNDGNTKSTSDAENNDVVNAKEAEKEETMDKQEKKIKLKRDRDDVDHRRWKKKRIGKMTMTIEKIKVTAQSPQIVNTNLMVDNVVDVAENAEDNKSKENEPIEEDRTADSNTKDVIVTCDENNTVVEENKELTGNDIQANDTATTVVDESVK</sequence>
<dbReference type="EMBL" id="JASPKY010000103">
    <property type="protein sequence ID" value="KAK9737236.1"/>
    <property type="molecule type" value="Genomic_DNA"/>
</dbReference>
<feature type="compositionally biased region" description="Polar residues" evidence="1">
    <location>
        <begin position="193"/>
        <end position="210"/>
    </location>
</feature>
<feature type="compositionally biased region" description="Basic and acidic residues" evidence="1">
    <location>
        <begin position="150"/>
        <end position="170"/>
    </location>
</feature>
<keyword evidence="3" id="KW-1185">Reference proteome</keyword>
<protein>
    <submittedName>
        <fullName evidence="2">Uncharacterized protein</fullName>
    </submittedName>
</protein>
<name>A0AAW1LP37_POPJA</name>
<feature type="region of interest" description="Disordered" evidence="1">
    <location>
        <begin position="148"/>
        <end position="171"/>
    </location>
</feature>
<evidence type="ECO:0000256" key="1">
    <source>
        <dbReference type="SAM" id="MobiDB-lite"/>
    </source>
</evidence>
<accession>A0AAW1LP37</accession>
<feature type="region of interest" description="Disordered" evidence="1">
    <location>
        <begin position="16"/>
        <end position="101"/>
    </location>
</feature>